<evidence type="ECO:0000256" key="3">
    <source>
        <dbReference type="ARBA" id="ARBA00023274"/>
    </source>
</evidence>
<evidence type="ECO:0000256" key="5">
    <source>
        <dbReference type="ARBA" id="ARBA00035525"/>
    </source>
</evidence>
<protein>
    <recommendedName>
        <fullName evidence="4">Small ribosomal subunit protein uS8</fullName>
    </recommendedName>
    <alternativeName>
        <fullName evidence="5">30S ribosomal protein S8</fullName>
    </alternativeName>
</protein>
<evidence type="ECO:0000256" key="4">
    <source>
        <dbReference type="ARBA" id="ARBA00035258"/>
    </source>
</evidence>
<evidence type="ECO:0000256" key="2">
    <source>
        <dbReference type="ARBA" id="ARBA00022980"/>
    </source>
</evidence>
<name>A0A1F8DNQ1_9BACT</name>
<gene>
    <name evidence="6" type="ORF">A3J77_00450</name>
</gene>
<dbReference type="GO" id="GO:1990904">
    <property type="term" value="C:ribonucleoprotein complex"/>
    <property type="evidence" value="ECO:0007669"/>
    <property type="project" value="UniProtKB-KW"/>
</dbReference>
<dbReference type="SUPFAM" id="SSF56047">
    <property type="entry name" value="Ribosomal protein S8"/>
    <property type="match status" value="1"/>
</dbReference>
<organism evidence="6 7">
    <name type="scientific">Candidatus Wolfebacteria bacterium RBG_13_41_7</name>
    <dbReference type="NCBI Taxonomy" id="1802554"/>
    <lineage>
        <taxon>Bacteria</taxon>
        <taxon>Candidatus Wolfeibacteriota</taxon>
    </lineage>
</organism>
<keyword evidence="3" id="KW-0687">Ribonucleoprotein</keyword>
<evidence type="ECO:0000256" key="1">
    <source>
        <dbReference type="ARBA" id="ARBA00006471"/>
    </source>
</evidence>
<feature type="non-terminal residue" evidence="6">
    <location>
        <position position="71"/>
    </location>
</feature>
<dbReference type="GO" id="GO:0005840">
    <property type="term" value="C:ribosome"/>
    <property type="evidence" value="ECO:0007669"/>
    <property type="project" value="UniProtKB-KW"/>
</dbReference>
<evidence type="ECO:0000313" key="7">
    <source>
        <dbReference type="Proteomes" id="UP000182002"/>
    </source>
</evidence>
<reference evidence="6 7" key="1">
    <citation type="journal article" date="2016" name="Nat. Commun.">
        <title>Thousands of microbial genomes shed light on interconnected biogeochemical processes in an aquifer system.</title>
        <authorList>
            <person name="Anantharaman K."/>
            <person name="Brown C.T."/>
            <person name="Hug L.A."/>
            <person name="Sharon I."/>
            <person name="Castelle C.J."/>
            <person name="Probst A.J."/>
            <person name="Thomas B.C."/>
            <person name="Singh A."/>
            <person name="Wilkins M.J."/>
            <person name="Karaoz U."/>
            <person name="Brodie E.L."/>
            <person name="Williams K.H."/>
            <person name="Hubbard S.S."/>
            <person name="Banfield J.F."/>
        </authorList>
    </citation>
    <scope>NUCLEOTIDE SEQUENCE [LARGE SCALE GENOMIC DNA]</scope>
</reference>
<dbReference type="Proteomes" id="UP000182002">
    <property type="component" value="Unassembled WGS sequence"/>
</dbReference>
<dbReference type="AlphaFoldDB" id="A0A1F8DNQ1"/>
<accession>A0A1F8DNQ1</accession>
<comment type="caution">
    <text evidence="6">The sequence shown here is derived from an EMBL/GenBank/DDBJ whole genome shotgun (WGS) entry which is preliminary data.</text>
</comment>
<dbReference type="Pfam" id="PF00410">
    <property type="entry name" value="Ribosomal_S8"/>
    <property type="match status" value="1"/>
</dbReference>
<dbReference type="GO" id="GO:0006412">
    <property type="term" value="P:translation"/>
    <property type="evidence" value="ECO:0007669"/>
    <property type="project" value="InterPro"/>
</dbReference>
<dbReference type="GO" id="GO:0003735">
    <property type="term" value="F:structural constituent of ribosome"/>
    <property type="evidence" value="ECO:0007669"/>
    <property type="project" value="InterPro"/>
</dbReference>
<sequence>MYIDLLTKIKNSQAVKKENAKSAYSKMDERILEILLSNGYISNFEKKGKGAKRIFDIQLKYGKSDGAIAGI</sequence>
<dbReference type="Gene3D" id="3.30.1370.30">
    <property type="match status" value="1"/>
</dbReference>
<comment type="similarity">
    <text evidence="1">Belongs to the universal ribosomal protein uS8 family.</text>
</comment>
<dbReference type="EMBL" id="MGIO01000022">
    <property type="protein sequence ID" value="OGM89599.1"/>
    <property type="molecule type" value="Genomic_DNA"/>
</dbReference>
<evidence type="ECO:0000313" key="6">
    <source>
        <dbReference type="EMBL" id="OGM89599.1"/>
    </source>
</evidence>
<dbReference type="InterPro" id="IPR000630">
    <property type="entry name" value="Ribosomal_uS8"/>
</dbReference>
<proteinExistence type="inferred from homology"/>
<dbReference type="InterPro" id="IPR035987">
    <property type="entry name" value="Ribosomal_uS8_sf"/>
</dbReference>
<keyword evidence="2 6" id="KW-0689">Ribosomal protein</keyword>